<evidence type="ECO:0000313" key="2">
    <source>
        <dbReference type="EMBL" id="NWH06522.1"/>
    </source>
</evidence>
<evidence type="ECO:0000313" key="3">
    <source>
        <dbReference type="Proteomes" id="UP000553343"/>
    </source>
</evidence>
<protein>
    <submittedName>
        <fullName evidence="2">Zinc dependent phospholipase C family protein</fullName>
    </submittedName>
</protein>
<gene>
    <name evidence="2" type="ORF">HXW94_16285</name>
</gene>
<comment type="caution">
    <text evidence="2">The sequence shown here is derived from an EMBL/GenBank/DDBJ whole genome shotgun (WGS) entry which is preliminary data.</text>
</comment>
<dbReference type="AlphaFoldDB" id="A0A850TAA1"/>
<feature type="domain" description="Phospholipase C/D" evidence="1">
    <location>
        <begin position="6"/>
        <end position="166"/>
    </location>
</feature>
<sequence>MPKEITHIALAEQVKPVLPETSKFFQPVQTFPLIFLIGAVCPDSPFYYLAGPQKKQVQAMAKPFHRPNKQALLPVLKFLNHHRTPWALALAAGIVCHIMSDSTFHPLVYYYAGMDGMHTGATARHRYFETAMDVHFQYLFRGKTRLYKIIRQANISKRTLYQLMADLFLPHPPNTAFVKHALQWHATLHALFGASVIRKGTIKMAGTPHPVPDSFAGLIYPFSSPCFLPFFSGRLKYRHPCSGAFYVTDLLTLIREVVNATLAVLGTIDRAMEICKINQKRERLESLVLADTALPDICPDLPANTFSRWHGRQDIKPLLYHGVTRPF</sequence>
<dbReference type="RefSeq" id="WP_178367976.1">
    <property type="nucleotide sequence ID" value="NZ_JACADJ010000082.1"/>
</dbReference>
<dbReference type="Pfam" id="PF00882">
    <property type="entry name" value="Zn_dep_PLPC"/>
    <property type="match status" value="1"/>
</dbReference>
<dbReference type="EMBL" id="JACADJ010000082">
    <property type="protein sequence ID" value="NWH06522.1"/>
    <property type="molecule type" value="Genomic_DNA"/>
</dbReference>
<accession>A0A850TAA1</accession>
<organism evidence="2 3">
    <name type="scientific">Desulfobacter latus</name>
    <dbReference type="NCBI Taxonomy" id="2292"/>
    <lineage>
        <taxon>Bacteria</taxon>
        <taxon>Pseudomonadati</taxon>
        <taxon>Thermodesulfobacteriota</taxon>
        <taxon>Desulfobacteria</taxon>
        <taxon>Desulfobacterales</taxon>
        <taxon>Desulfobacteraceae</taxon>
        <taxon>Desulfobacter</taxon>
    </lineage>
</organism>
<evidence type="ECO:0000259" key="1">
    <source>
        <dbReference type="Pfam" id="PF00882"/>
    </source>
</evidence>
<reference evidence="2 3" key="1">
    <citation type="submission" date="2020-06" db="EMBL/GenBank/DDBJ databases">
        <title>High-quality draft genome of sulfate reducer Desulfobacter latus type strain AcrS2 isolated from marine sediment.</title>
        <authorList>
            <person name="Hoppe M."/>
            <person name="Larsen C.K."/>
            <person name="Marshall I.P.G."/>
            <person name="Schramm A."/>
            <person name="Marietou A.G."/>
        </authorList>
    </citation>
    <scope>NUCLEOTIDE SEQUENCE [LARGE SCALE GENOMIC DNA]</scope>
    <source>
        <strain evidence="2 3">AcRS2</strain>
    </source>
</reference>
<keyword evidence="3" id="KW-1185">Reference proteome</keyword>
<dbReference type="InterPro" id="IPR029002">
    <property type="entry name" value="PLPC/GPLD1"/>
</dbReference>
<name>A0A850TAA1_9BACT</name>
<dbReference type="Proteomes" id="UP000553343">
    <property type="component" value="Unassembled WGS sequence"/>
</dbReference>
<proteinExistence type="predicted"/>